<organism evidence="8 9">
    <name type="scientific">Vicingus serpentipes</name>
    <dbReference type="NCBI Taxonomy" id="1926625"/>
    <lineage>
        <taxon>Bacteria</taxon>
        <taxon>Pseudomonadati</taxon>
        <taxon>Bacteroidota</taxon>
        <taxon>Flavobacteriia</taxon>
        <taxon>Flavobacteriales</taxon>
        <taxon>Vicingaceae</taxon>
        <taxon>Vicingus</taxon>
    </lineage>
</organism>
<evidence type="ECO:0000256" key="5">
    <source>
        <dbReference type="PROSITE-ProRule" id="PRU00473"/>
    </source>
</evidence>
<dbReference type="Gene3D" id="2.120.10.30">
    <property type="entry name" value="TolB, C-terminal domain"/>
    <property type="match status" value="1"/>
</dbReference>
<dbReference type="InterPro" id="IPR011659">
    <property type="entry name" value="WD40"/>
</dbReference>
<evidence type="ECO:0000256" key="1">
    <source>
        <dbReference type="ARBA" id="ARBA00004442"/>
    </source>
</evidence>
<feature type="domain" description="OmpA-like" evidence="7">
    <location>
        <begin position="644"/>
        <end position="767"/>
    </location>
</feature>
<keyword evidence="3" id="KW-0998">Cell outer membrane</keyword>
<dbReference type="SUPFAM" id="SSF103088">
    <property type="entry name" value="OmpA-like"/>
    <property type="match status" value="1"/>
</dbReference>
<keyword evidence="2 5" id="KW-0472">Membrane</keyword>
<dbReference type="InterPro" id="IPR011990">
    <property type="entry name" value="TPR-like_helical_dom_sf"/>
</dbReference>
<dbReference type="InterPro" id="IPR006665">
    <property type="entry name" value="OmpA-like"/>
</dbReference>
<dbReference type="SUPFAM" id="SSF49478">
    <property type="entry name" value="Cna protein B-type domain"/>
    <property type="match status" value="1"/>
</dbReference>
<feature type="compositionally biased region" description="Basic and acidic residues" evidence="6">
    <location>
        <begin position="757"/>
        <end position="767"/>
    </location>
</feature>
<dbReference type="InterPro" id="IPR011042">
    <property type="entry name" value="6-blade_b-propeller_TolB-like"/>
</dbReference>
<proteinExistence type="predicted"/>
<dbReference type="SMART" id="SM00028">
    <property type="entry name" value="TPR"/>
    <property type="match status" value="2"/>
</dbReference>
<dbReference type="GO" id="GO:0009279">
    <property type="term" value="C:cell outer membrane"/>
    <property type="evidence" value="ECO:0007669"/>
    <property type="project" value="UniProtKB-SubCell"/>
</dbReference>
<dbReference type="PROSITE" id="PS51123">
    <property type="entry name" value="OMPA_2"/>
    <property type="match status" value="1"/>
</dbReference>
<evidence type="ECO:0000256" key="3">
    <source>
        <dbReference type="ARBA" id="ARBA00023237"/>
    </source>
</evidence>
<dbReference type="Gene3D" id="1.25.40.10">
    <property type="entry name" value="Tetratricopeptide repeat domain"/>
    <property type="match status" value="1"/>
</dbReference>
<dbReference type="Pfam" id="PF07676">
    <property type="entry name" value="PD40"/>
    <property type="match status" value="1"/>
</dbReference>
<evidence type="ECO:0000313" key="8">
    <source>
        <dbReference type="EMBL" id="TXB64370.1"/>
    </source>
</evidence>
<protein>
    <submittedName>
        <fullName evidence="8">OmpA family protein</fullName>
    </submittedName>
</protein>
<dbReference type="InterPro" id="IPR050330">
    <property type="entry name" value="Bact_OuterMem_StrucFunc"/>
</dbReference>
<evidence type="ECO:0000313" key="9">
    <source>
        <dbReference type="Proteomes" id="UP000321721"/>
    </source>
</evidence>
<evidence type="ECO:0000256" key="6">
    <source>
        <dbReference type="SAM" id="MobiDB-lite"/>
    </source>
</evidence>
<evidence type="ECO:0000256" key="4">
    <source>
        <dbReference type="PROSITE-ProRule" id="PRU00339"/>
    </source>
</evidence>
<dbReference type="InterPro" id="IPR006664">
    <property type="entry name" value="OMP_bac"/>
</dbReference>
<dbReference type="PANTHER" id="PTHR30329">
    <property type="entry name" value="STATOR ELEMENT OF FLAGELLAR MOTOR COMPLEX"/>
    <property type="match status" value="1"/>
</dbReference>
<sequence>MRSKNFKYVLIFGVISFFFGNYAFGQLSKANTYFEEGKYADAIVYYAKTLKKDANNIEATENIAFSYRKLKDYTNAETYYAKAVELNPDESANYLYYGQSLKNNEKVREAKIQFEKFLEKNPSSLIGELMVQSCLDIKDWEVDPKEFTVSTVENINSENADFCPLIYQDGIVFVSERGADLVNENNFGANNKPYLSIFYAKASNSYKKAKQFSHQLNSVYHDGPVSITSDNKTIYFTRAEKEERGKDYSNKIKIFTADLEGKKWKNIKEFKYSSNKYSVAHPWVSEDGTKLFFASDMPGGQGKMDIYVCNREGDDWGEPINLGKEVNTPENEVFPYYRKDVLYFSSDGLSGYGGMDIFSVFSTDNWTNPKNLKTPLNSSKDDFGIFFTDDENGYFSSDREGGMGSDDIYKFNYQSIEQQTSMTGLLEYDKLPASNTEVSLYDENDELLQSVTTDENGKFKFNKLKMDESYFLKINEEDESLLDKAKLYLTNSNGEKVLLANDIGKGKYNFQALPYDKYDELPLLEEEDESLLTVSVFGQLYQKLPGDYSGGMEVWVVDDEGNIIGKAKTDKDGKFVFDKLSPDEQYLFKLAEDDSELNLIIVDENGRVLEAAKRLIDGKYRYVRLNSEQNMITLINELDEVIKIAENENFVISKIFYDYKSSDVNAMAAKELDKLVVILNKNKGVNVELTSHTDSKGSDDYNLRLSHERAQKAREYILQKGVNSNRITAKGLGETQPVAANENEDGTDNPSGRAKNRRTEFKIIKSR</sequence>
<reference evidence="8 9" key="1">
    <citation type="submission" date="2019-08" db="EMBL/GenBank/DDBJ databases">
        <title>Genome of Vicingus serpentipes NCIMB 15042.</title>
        <authorList>
            <person name="Bowman J.P."/>
        </authorList>
    </citation>
    <scope>NUCLEOTIDE SEQUENCE [LARGE SCALE GENOMIC DNA]</scope>
    <source>
        <strain evidence="8 9">NCIMB 15042</strain>
    </source>
</reference>
<dbReference type="PRINTS" id="PR01021">
    <property type="entry name" value="OMPADOMAIN"/>
</dbReference>
<feature type="repeat" description="TPR" evidence="4">
    <location>
        <begin position="57"/>
        <end position="90"/>
    </location>
</feature>
<evidence type="ECO:0000259" key="7">
    <source>
        <dbReference type="PROSITE" id="PS51123"/>
    </source>
</evidence>
<dbReference type="InterPro" id="IPR019734">
    <property type="entry name" value="TPR_rpt"/>
</dbReference>
<gene>
    <name evidence="8" type="ORF">FRY74_11300</name>
</gene>
<keyword evidence="9" id="KW-1185">Reference proteome</keyword>
<dbReference type="SUPFAM" id="SSF82171">
    <property type="entry name" value="DPP6 N-terminal domain-like"/>
    <property type="match status" value="1"/>
</dbReference>
<accession>A0A5C6RRT9</accession>
<dbReference type="InterPro" id="IPR013783">
    <property type="entry name" value="Ig-like_fold"/>
</dbReference>
<dbReference type="Gene3D" id="3.30.1330.60">
    <property type="entry name" value="OmpA-like domain"/>
    <property type="match status" value="1"/>
</dbReference>
<evidence type="ECO:0000256" key="2">
    <source>
        <dbReference type="ARBA" id="ARBA00023136"/>
    </source>
</evidence>
<comment type="subcellular location">
    <subcellularLocation>
        <location evidence="1">Cell outer membrane</location>
    </subcellularLocation>
</comment>
<dbReference type="Pfam" id="PF00691">
    <property type="entry name" value="OmpA"/>
    <property type="match status" value="1"/>
</dbReference>
<dbReference type="OrthoDB" id="9809364at2"/>
<comment type="caution">
    <text evidence="8">The sequence shown here is derived from an EMBL/GenBank/DDBJ whole genome shotgun (WGS) entry which is preliminary data.</text>
</comment>
<keyword evidence="4" id="KW-0802">TPR repeat</keyword>
<feature type="region of interest" description="Disordered" evidence="6">
    <location>
        <begin position="728"/>
        <end position="767"/>
    </location>
</feature>
<dbReference type="PROSITE" id="PS50005">
    <property type="entry name" value="TPR"/>
    <property type="match status" value="1"/>
</dbReference>
<dbReference type="CDD" id="cd07185">
    <property type="entry name" value="OmpA_C-like"/>
    <property type="match status" value="1"/>
</dbReference>
<dbReference type="RefSeq" id="WP_147101685.1">
    <property type="nucleotide sequence ID" value="NZ_VOOS01000005.1"/>
</dbReference>
<name>A0A5C6RRT9_9FLAO</name>
<dbReference type="EMBL" id="VOOS01000005">
    <property type="protein sequence ID" value="TXB64370.1"/>
    <property type="molecule type" value="Genomic_DNA"/>
</dbReference>
<dbReference type="SUPFAM" id="SSF48452">
    <property type="entry name" value="TPR-like"/>
    <property type="match status" value="1"/>
</dbReference>
<dbReference type="InterPro" id="IPR036737">
    <property type="entry name" value="OmpA-like_sf"/>
</dbReference>
<dbReference type="Proteomes" id="UP000321721">
    <property type="component" value="Unassembled WGS sequence"/>
</dbReference>
<dbReference type="PANTHER" id="PTHR30329:SF21">
    <property type="entry name" value="LIPOPROTEIN YIAD-RELATED"/>
    <property type="match status" value="1"/>
</dbReference>
<dbReference type="AlphaFoldDB" id="A0A5C6RRT9"/>
<dbReference type="Pfam" id="PF14559">
    <property type="entry name" value="TPR_19"/>
    <property type="match status" value="1"/>
</dbReference>
<dbReference type="Gene3D" id="2.60.40.10">
    <property type="entry name" value="Immunoglobulins"/>
    <property type="match status" value="1"/>
</dbReference>